<gene>
    <name evidence="1" type="ORF">G3572_13420</name>
</gene>
<proteinExistence type="predicted"/>
<comment type="caution">
    <text evidence="1">The sequence shown here is derived from an EMBL/GenBank/DDBJ whole genome shotgun (WGS) entry which is preliminary data.</text>
</comment>
<organism evidence="1 2">
    <name type="scientific">Pseudotabrizicola algicola</name>
    <dbReference type="NCBI Taxonomy" id="2709381"/>
    <lineage>
        <taxon>Bacteria</taxon>
        <taxon>Pseudomonadati</taxon>
        <taxon>Pseudomonadota</taxon>
        <taxon>Alphaproteobacteria</taxon>
        <taxon>Rhodobacterales</taxon>
        <taxon>Paracoccaceae</taxon>
        <taxon>Pseudotabrizicola</taxon>
    </lineage>
</organism>
<name>A0A6B3RW25_9RHOB</name>
<keyword evidence="2" id="KW-1185">Reference proteome</keyword>
<protein>
    <submittedName>
        <fullName evidence="1">Uncharacterized protein</fullName>
    </submittedName>
</protein>
<accession>A0A6B3RW25</accession>
<evidence type="ECO:0000313" key="1">
    <source>
        <dbReference type="EMBL" id="NEX47209.1"/>
    </source>
</evidence>
<dbReference type="Proteomes" id="UP000481421">
    <property type="component" value="Unassembled WGS sequence"/>
</dbReference>
<sequence length="88" mass="8902">MSNPFTLRTPSLTGPALDLLPVTPSNSADLSAVGIALYVQRAGAVCLRTVAGGTRTVAMGDHSFLPVGVTRVLAEGTTATGIHALVLS</sequence>
<evidence type="ECO:0000313" key="2">
    <source>
        <dbReference type="Proteomes" id="UP000481421"/>
    </source>
</evidence>
<dbReference type="EMBL" id="JAAIKE010000004">
    <property type="protein sequence ID" value="NEX47209.1"/>
    <property type="molecule type" value="Genomic_DNA"/>
</dbReference>
<reference evidence="1 2" key="1">
    <citation type="submission" date="2020-02" db="EMBL/GenBank/DDBJ databases">
        <title>Rhodobacter algicola sp. nov., isolated from microalga culture.</title>
        <authorList>
            <person name="Park C.-Y."/>
        </authorList>
    </citation>
    <scope>NUCLEOTIDE SEQUENCE [LARGE SCALE GENOMIC DNA]</scope>
    <source>
        <strain evidence="1 2">ETT8</strain>
    </source>
</reference>
<dbReference type="AlphaFoldDB" id="A0A6B3RW25"/>
<dbReference type="RefSeq" id="WP_164612710.1">
    <property type="nucleotide sequence ID" value="NZ_JAAIKE010000004.1"/>
</dbReference>